<evidence type="ECO:0000256" key="2">
    <source>
        <dbReference type="ARBA" id="ARBA00023002"/>
    </source>
</evidence>
<dbReference type="OrthoDB" id="10058185at2759"/>
<accession>A0A8S0XPC9</accession>
<name>A0A8S0XPC9_CYCAE</name>
<dbReference type="Pfam" id="PF01073">
    <property type="entry name" value="3Beta_HSD"/>
    <property type="match status" value="1"/>
</dbReference>
<keyword evidence="2" id="KW-0560">Oxidoreductase</keyword>
<gene>
    <name evidence="4" type="ORF">AAE3_LOCUS10009</name>
</gene>
<reference evidence="4 5" key="1">
    <citation type="submission" date="2020-01" db="EMBL/GenBank/DDBJ databases">
        <authorList>
            <person name="Gupta K D."/>
        </authorList>
    </citation>
    <scope>NUCLEOTIDE SEQUENCE [LARGE SCALE GENOMIC DNA]</scope>
</reference>
<proteinExistence type="inferred from homology"/>
<evidence type="ECO:0000256" key="1">
    <source>
        <dbReference type="ARBA" id="ARBA00009219"/>
    </source>
</evidence>
<feature type="domain" description="3-beta hydroxysteroid dehydrogenase/isomerase" evidence="3">
    <location>
        <begin position="72"/>
        <end position="355"/>
    </location>
</feature>
<organism evidence="4 5">
    <name type="scientific">Cyclocybe aegerita</name>
    <name type="common">Black poplar mushroom</name>
    <name type="synonym">Agrocybe aegerita</name>
    <dbReference type="NCBI Taxonomy" id="1973307"/>
    <lineage>
        <taxon>Eukaryota</taxon>
        <taxon>Fungi</taxon>
        <taxon>Dikarya</taxon>
        <taxon>Basidiomycota</taxon>
        <taxon>Agaricomycotina</taxon>
        <taxon>Agaricomycetes</taxon>
        <taxon>Agaricomycetidae</taxon>
        <taxon>Agaricales</taxon>
        <taxon>Agaricineae</taxon>
        <taxon>Bolbitiaceae</taxon>
        <taxon>Cyclocybe</taxon>
    </lineage>
</organism>
<sequence>MGIVVSVGIPLSIFGLYVWKLHRAMTAVPPEALAMSPRRWTTSMVRDAAVQIAQTPLNTLPYLPPATGRRYIVVGGSGFVGGWIILHLLMRGEDPKNIRIIDIRRPVRKDMLAGKATEVEFVAADIRDVDSVRAAFNASWPTDNLKGITVIHSAAGMRYFERDASLVYRSAALNVDGARNVLNVAQETPGVDIFLFTSSGSIPIPRTNFWAFPWNSKGQVRVAHDLDPQFTKHEEFFSNYSYTKYLAESLVRKADNRDKGFRTGCLRPGSAIYGAGGDLMAGAYLKKGINPSWIRPIIQSMAYVENVSYAHLVYEARLIEAQTAAPDAPVQKLGGDCFLITNTGDPISYGDLYFALNTLTDGRATFPIVPAGPMFLLAHLIEFYHLLQSRLTFLPPLQGDIINLQPSLFDLVTVHLKLDDSRARLPPSEGGLGYQAPWTTLDGVCQLVSDHLKEEAEEAKDKNANGIITSKIPSVTIPELSSELRHR</sequence>
<evidence type="ECO:0000313" key="4">
    <source>
        <dbReference type="EMBL" id="CAA7267663.1"/>
    </source>
</evidence>
<dbReference type="InterPro" id="IPR002225">
    <property type="entry name" value="3Beta_OHSteriod_DH/Estase"/>
</dbReference>
<dbReference type="Proteomes" id="UP000467700">
    <property type="component" value="Unassembled WGS sequence"/>
</dbReference>
<dbReference type="SUPFAM" id="SSF51735">
    <property type="entry name" value="NAD(P)-binding Rossmann-fold domains"/>
    <property type="match status" value="1"/>
</dbReference>
<comment type="similarity">
    <text evidence="1">Belongs to the 3-beta-HSD family.</text>
</comment>
<dbReference type="InterPro" id="IPR050177">
    <property type="entry name" value="Lipid_A_modif_metabolic_enz"/>
</dbReference>
<dbReference type="AlphaFoldDB" id="A0A8S0XPC9"/>
<protein>
    <recommendedName>
        <fullName evidence="3">3-beta hydroxysteroid dehydrogenase/isomerase domain-containing protein</fullName>
    </recommendedName>
</protein>
<evidence type="ECO:0000259" key="3">
    <source>
        <dbReference type="Pfam" id="PF01073"/>
    </source>
</evidence>
<dbReference type="PANTHER" id="PTHR43245">
    <property type="entry name" value="BIFUNCTIONAL POLYMYXIN RESISTANCE PROTEIN ARNA"/>
    <property type="match status" value="1"/>
</dbReference>
<comment type="caution">
    <text evidence="4">The sequence shown here is derived from an EMBL/GenBank/DDBJ whole genome shotgun (WGS) entry which is preliminary data.</text>
</comment>
<dbReference type="GO" id="GO:0006694">
    <property type="term" value="P:steroid biosynthetic process"/>
    <property type="evidence" value="ECO:0007669"/>
    <property type="project" value="InterPro"/>
</dbReference>
<evidence type="ECO:0000313" key="5">
    <source>
        <dbReference type="Proteomes" id="UP000467700"/>
    </source>
</evidence>
<dbReference type="InterPro" id="IPR036291">
    <property type="entry name" value="NAD(P)-bd_dom_sf"/>
</dbReference>
<dbReference type="GO" id="GO:0016616">
    <property type="term" value="F:oxidoreductase activity, acting on the CH-OH group of donors, NAD or NADP as acceptor"/>
    <property type="evidence" value="ECO:0007669"/>
    <property type="project" value="InterPro"/>
</dbReference>
<dbReference type="Gene3D" id="3.40.50.720">
    <property type="entry name" value="NAD(P)-binding Rossmann-like Domain"/>
    <property type="match status" value="1"/>
</dbReference>
<dbReference type="EMBL" id="CACVBS010000062">
    <property type="protein sequence ID" value="CAA7267663.1"/>
    <property type="molecule type" value="Genomic_DNA"/>
</dbReference>
<dbReference type="PANTHER" id="PTHR43245:SF51">
    <property type="entry name" value="SHORT CHAIN DEHYDROGENASE_REDUCTASE FAMILY 42E, MEMBER 2"/>
    <property type="match status" value="1"/>
</dbReference>
<keyword evidence="5" id="KW-1185">Reference proteome</keyword>